<keyword evidence="1" id="KW-0808">Transferase</keyword>
<accession>A0A430HP49</accession>
<dbReference type="Pfam" id="PF08545">
    <property type="entry name" value="ACP_syn_III"/>
    <property type="match status" value="1"/>
</dbReference>
<comment type="caution">
    <text evidence="5">The sequence shown here is derived from an EMBL/GenBank/DDBJ whole genome shotgun (WGS) entry which is preliminary data.</text>
</comment>
<dbReference type="InterPro" id="IPR016039">
    <property type="entry name" value="Thiolase-like"/>
</dbReference>
<keyword evidence="2" id="KW-0012">Acyltransferase</keyword>
<proteinExistence type="predicted"/>
<evidence type="ECO:0000313" key="6">
    <source>
        <dbReference type="Proteomes" id="UP000278085"/>
    </source>
</evidence>
<dbReference type="Gene3D" id="3.40.47.10">
    <property type="match status" value="2"/>
</dbReference>
<dbReference type="OrthoDB" id="4336181at2"/>
<dbReference type="EMBL" id="RXLQ01000004">
    <property type="protein sequence ID" value="RSZ59279.1"/>
    <property type="molecule type" value="Genomic_DNA"/>
</dbReference>
<gene>
    <name evidence="5" type="ORF">EJB06_08840</name>
</gene>
<dbReference type="GO" id="GO:0044550">
    <property type="term" value="P:secondary metabolite biosynthetic process"/>
    <property type="evidence" value="ECO:0007669"/>
    <property type="project" value="TreeGrafter"/>
</dbReference>
<evidence type="ECO:0000259" key="3">
    <source>
        <dbReference type="Pfam" id="PF08541"/>
    </source>
</evidence>
<evidence type="ECO:0000256" key="2">
    <source>
        <dbReference type="ARBA" id="ARBA00023315"/>
    </source>
</evidence>
<dbReference type="PANTHER" id="PTHR34069:SF2">
    <property type="entry name" value="BETA-KETOACYL-[ACYL-CARRIER-PROTEIN] SYNTHASE III"/>
    <property type="match status" value="1"/>
</dbReference>
<name>A0A430HP49_9BURK</name>
<dbReference type="AlphaFoldDB" id="A0A430HP49"/>
<organism evidence="5 6">
    <name type="scientific">Massilia atriviolacea</name>
    <dbReference type="NCBI Taxonomy" id="2495579"/>
    <lineage>
        <taxon>Bacteria</taxon>
        <taxon>Pseudomonadati</taxon>
        <taxon>Pseudomonadota</taxon>
        <taxon>Betaproteobacteria</taxon>
        <taxon>Burkholderiales</taxon>
        <taxon>Oxalobacteraceae</taxon>
        <taxon>Telluria group</taxon>
        <taxon>Massilia</taxon>
    </lineage>
</organism>
<dbReference type="InterPro" id="IPR013747">
    <property type="entry name" value="ACP_syn_III_C"/>
</dbReference>
<dbReference type="Proteomes" id="UP000278085">
    <property type="component" value="Unassembled WGS sequence"/>
</dbReference>
<reference evidence="5 6" key="1">
    <citation type="submission" date="2018-12" db="EMBL/GenBank/DDBJ databases">
        <authorList>
            <person name="Yang E."/>
        </authorList>
    </citation>
    <scope>NUCLEOTIDE SEQUENCE [LARGE SCALE GENOMIC DNA]</scope>
    <source>
        <strain evidence="5 6">SOD</strain>
    </source>
</reference>
<dbReference type="GO" id="GO:0004315">
    <property type="term" value="F:3-oxoacyl-[acyl-carrier-protein] synthase activity"/>
    <property type="evidence" value="ECO:0007669"/>
    <property type="project" value="InterPro"/>
</dbReference>
<dbReference type="NCBIfam" id="NF005703">
    <property type="entry name" value="PRK07515.1"/>
    <property type="match status" value="1"/>
</dbReference>
<evidence type="ECO:0000313" key="5">
    <source>
        <dbReference type="EMBL" id="RSZ59279.1"/>
    </source>
</evidence>
<feature type="domain" description="Beta-ketoacyl-[acyl-carrier-protein] synthase III C-terminal" evidence="3">
    <location>
        <begin position="284"/>
        <end position="371"/>
    </location>
</feature>
<dbReference type="CDD" id="cd00830">
    <property type="entry name" value="KAS_III"/>
    <property type="match status" value="1"/>
</dbReference>
<keyword evidence="6" id="KW-1185">Reference proteome</keyword>
<dbReference type="GO" id="GO:0006633">
    <property type="term" value="P:fatty acid biosynthetic process"/>
    <property type="evidence" value="ECO:0007669"/>
    <property type="project" value="InterPro"/>
</dbReference>
<dbReference type="Pfam" id="PF08541">
    <property type="entry name" value="ACP_syn_III_C"/>
    <property type="match status" value="1"/>
</dbReference>
<evidence type="ECO:0000256" key="1">
    <source>
        <dbReference type="ARBA" id="ARBA00022679"/>
    </source>
</evidence>
<sequence>MKQVVISGTGLFTPPHSISNEELVVAFNAYAEQYNAEHADAIAAGALTAIEGSSAAFIEKASGIKSRYVMEKTGILDPARMTARIPERADEEISLQAEICVAAARQALDRAGRTAADIDMVLVACSNMQRAYPAMAVEVQEALGIDGFGFDMNVACSSATFGIQTAMAAVQSGQARAVLVLNPEITSGHLNFRDRDSHFIFGDACTAIVIEAAETATGHHQFEILESKLKTKFSNNIRNNFGFMNRFDEAGIGQPDKLFRQQGRKVFKEVCPMAAEMIRETVTNAGLEVAQVSRYWLHQANLNMNLLITRMLLGRDAEPQEAPVILDTYANTSSAGSIIAFHKYQDDMPSGSHGVICSFGAGYSIGCVVVRKK</sequence>
<dbReference type="InterPro" id="IPR013751">
    <property type="entry name" value="ACP_syn_III_N"/>
</dbReference>
<evidence type="ECO:0000259" key="4">
    <source>
        <dbReference type="Pfam" id="PF08545"/>
    </source>
</evidence>
<feature type="domain" description="Beta-ketoacyl-[acyl-carrier-protein] synthase III N-terminal" evidence="4">
    <location>
        <begin position="150"/>
        <end position="231"/>
    </location>
</feature>
<dbReference type="PANTHER" id="PTHR34069">
    <property type="entry name" value="3-OXOACYL-[ACYL-CARRIER-PROTEIN] SYNTHASE 3"/>
    <property type="match status" value="1"/>
</dbReference>
<dbReference type="SUPFAM" id="SSF53901">
    <property type="entry name" value="Thiolase-like"/>
    <property type="match status" value="1"/>
</dbReference>
<dbReference type="RefSeq" id="WP_126073650.1">
    <property type="nucleotide sequence ID" value="NZ_CP051166.1"/>
</dbReference>
<protein>
    <submittedName>
        <fullName evidence="5">Beta-ketoacyl-ACP synthase III</fullName>
    </submittedName>
</protein>